<proteinExistence type="inferred from homology"/>
<sequence length="91" mass="9471">MKSRNLVGQVQIVGNDGIGDALSAVKSGQMYATNAESPFALGQEVVRIAGEVAAGNDVNKEQVLQGRIVVKDDVPGFCDYLTGLGDATTCK</sequence>
<gene>
    <name evidence="4" type="ORF">J2S64_002475</name>
</gene>
<reference evidence="4 5" key="1">
    <citation type="submission" date="2023-07" db="EMBL/GenBank/DDBJ databases">
        <title>Sequencing the genomes of 1000 actinobacteria strains.</title>
        <authorList>
            <person name="Klenk H.-P."/>
        </authorList>
    </citation>
    <scope>NUCLEOTIDE SEQUENCE [LARGE SCALE GENOMIC DNA]</scope>
    <source>
        <strain evidence="4 5">DSM 20167</strain>
    </source>
</reference>
<accession>A0ABU2BLD6</accession>
<comment type="caution">
    <text evidence="4">The sequence shown here is derived from an EMBL/GenBank/DDBJ whole genome shotgun (WGS) entry which is preliminary data.</text>
</comment>
<keyword evidence="3" id="KW-0732">Signal</keyword>
<dbReference type="InterPro" id="IPR028082">
    <property type="entry name" value="Peripla_BP_I"/>
</dbReference>
<keyword evidence="4" id="KW-0762">Sugar transport</keyword>
<keyword evidence="4" id="KW-0813">Transport</keyword>
<evidence type="ECO:0000256" key="2">
    <source>
        <dbReference type="ARBA" id="ARBA00007639"/>
    </source>
</evidence>
<comment type="subcellular location">
    <subcellularLocation>
        <location evidence="1">Cell envelope</location>
    </subcellularLocation>
</comment>
<evidence type="ECO:0000256" key="1">
    <source>
        <dbReference type="ARBA" id="ARBA00004196"/>
    </source>
</evidence>
<dbReference type="Proteomes" id="UP001183817">
    <property type="component" value="Unassembled WGS sequence"/>
</dbReference>
<protein>
    <submittedName>
        <fullName evidence="4">ABC-type sugar transport system substrate-binding protein</fullName>
    </submittedName>
</protein>
<name>A0ABU2BLD6_9MICC</name>
<dbReference type="PANTHER" id="PTHR46847:SF1">
    <property type="entry name" value="D-ALLOSE-BINDING PERIPLASMIC PROTEIN-RELATED"/>
    <property type="match status" value="1"/>
</dbReference>
<evidence type="ECO:0000256" key="3">
    <source>
        <dbReference type="ARBA" id="ARBA00022729"/>
    </source>
</evidence>
<dbReference type="EMBL" id="JAVDYI010000001">
    <property type="protein sequence ID" value="MDR7358784.1"/>
    <property type="molecule type" value="Genomic_DNA"/>
</dbReference>
<evidence type="ECO:0000313" key="4">
    <source>
        <dbReference type="EMBL" id="MDR7358784.1"/>
    </source>
</evidence>
<evidence type="ECO:0000313" key="5">
    <source>
        <dbReference type="Proteomes" id="UP001183817"/>
    </source>
</evidence>
<organism evidence="4 5">
    <name type="scientific">Paeniglutamicibacter sulfureus</name>
    <dbReference type="NCBI Taxonomy" id="43666"/>
    <lineage>
        <taxon>Bacteria</taxon>
        <taxon>Bacillati</taxon>
        <taxon>Actinomycetota</taxon>
        <taxon>Actinomycetes</taxon>
        <taxon>Micrococcales</taxon>
        <taxon>Micrococcaceae</taxon>
        <taxon>Paeniglutamicibacter</taxon>
    </lineage>
</organism>
<dbReference type="PANTHER" id="PTHR46847">
    <property type="entry name" value="D-ALLOSE-BINDING PERIPLASMIC PROTEIN-RELATED"/>
    <property type="match status" value="1"/>
</dbReference>
<dbReference type="Gene3D" id="3.40.50.2300">
    <property type="match status" value="1"/>
</dbReference>
<keyword evidence="5" id="KW-1185">Reference proteome</keyword>
<comment type="similarity">
    <text evidence="2">Belongs to the bacterial solute-binding protein 2 family.</text>
</comment>
<dbReference type="SUPFAM" id="SSF53822">
    <property type="entry name" value="Periplasmic binding protein-like I"/>
    <property type="match status" value="1"/>
</dbReference>